<feature type="transmembrane region" description="Helical" evidence="1">
    <location>
        <begin position="318"/>
        <end position="341"/>
    </location>
</feature>
<name>K1KX86_CECL9</name>
<dbReference type="EMBL" id="AMGM01000044">
    <property type="protein sequence ID" value="EKB48705.1"/>
    <property type="molecule type" value="Genomic_DNA"/>
</dbReference>
<dbReference type="AlphaFoldDB" id="K1KX86"/>
<dbReference type="Proteomes" id="UP000004478">
    <property type="component" value="Unassembled WGS sequence"/>
</dbReference>
<keyword evidence="3" id="KW-1185">Reference proteome</keyword>
<feature type="transmembrane region" description="Helical" evidence="1">
    <location>
        <begin position="347"/>
        <end position="364"/>
    </location>
</feature>
<keyword evidence="1" id="KW-0472">Membrane</keyword>
<proteinExistence type="predicted"/>
<evidence type="ECO:0000313" key="2">
    <source>
        <dbReference type="EMBL" id="EKB48705.1"/>
    </source>
</evidence>
<sequence>MISEFAKSRTNAQGVNFSILLYHYHVLFGFYYGWFAQGTDTTFYWNLGDRFRQFEFETWFSTYGTHNNFVFFLNYPFSKVLGLDFWTGTFLYASVSAWAFILIYMVGEELFKVEPIKLYGFKIWPLILLLPSLHFWSSGIGKDALVFLFISMFFYGLRDLRKHVFLVGLSLILLYHVRPHMAFIVFLSTAFMLVLDSKLHSSYKLIFFSLSLVGFFLIYGQVLEFLKIDEINTENIEAVFNKSSTNLSYGRSFVDMSSYPYPLKVFTFLFRPLFFDAHNFTSFLNSFENLIYLILAGTVLKKVNPIKAYQKSPVHLKILLITFLLASIAFAGSLSNFGIMVRMKNMTFVYFLIFLIYIYQVHLLERREYIIRKITEAQKRKAVLARKVGG</sequence>
<feature type="transmembrane region" description="Helical" evidence="1">
    <location>
        <begin position="205"/>
        <end position="226"/>
    </location>
</feature>
<keyword evidence="1" id="KW-1133">Transmembrane helix</keyword>
<feature type="transmembrane region" description="Helical" evidence="1">
    <location>
        <begin position="118"/>
        <end position="134"/>
    </location>
</feature>
<feature type="transmembrane region" description="Helical" evidence="1">
    <location>
        <begin position="85"/>
        <end position="106"/>
    </location>
</feature>
<comment type="caution">
    <text evidence="2">The sequence shown here is derived from an EMBL/GenBank/DDBJ whole genome shotgun (WGS) entry which is preliminary data.</text>
</comment>
<keyword evidence="1" id="KW-0812">Transmembrane</keyword>
<dbReference type="PATRIC" id="fig|1225176.3.peg.2838"/>
<evidence type="ECO:0000256" key="1">
    <source>
        <dbReference type="SAM" id="Phobius"/>
    </source>
</evidence>
<feature type="transmembrane region" description="Helical" evidence="1">
    <location>
        <begin position="164"/>
        <end position="193"/>
    </location>
</feature>
<evidence type="ECO:0000313" key="3">
    <source>
        <dbReference type="Proteomes" id="UP000004478"/>
    </source>
</evidence>
<feature type="transmembrane region" description="Helical" evidence="1">
    <location>
        <begin position="12"/>
        <end position="34"/>
    </location>
</feature>
<reference evidence="2 3" key="1">
    <citation type="journal article" date="2012" name="J. Bacteriol.">
        <title>Draft Genome Sequence of Cecembia lonarensis Strain LW9T, Isolated from Lonar Lake, a Haloalkaline Lake in India.</title>
        <authorList>
            <person name="Shivaji S."/>
            <person name="Ara S."/>
            <person name="Singh A."/>
            <person name="Pinnaka A.K."/>
        </authorList>
    </citation>
    <scope>NUCLEOTIDE SEQUENCE [LARGE SCALE GENOMIC DNA]</scope>
    <source>
        <strain evidence="2 3">LW9</strain>
    </source>
</reference>
<accession>K1KX86</accession>
<feature type="transmembrane region" description="Helical" evidence="1">
    <location>
        <begin position="140"/>
        <end position="157"/>
    </location>
</feature>
<protein>
    <submittedName>
        <fullName evidence="2">Uncharacterized protein</fullName>
    </submittedName>
</protein>
<organism evidence="2 3">
    <name type="scientific">Cecembia lonarensis (strain CCUG 58316 / KCTC 22772 / LW9)</name>
    <dbReference type="NCBI Taxonomy" id="1225176"/>
    <lineage>
        <taxon>Bacteria</taxon>
        <taxon>Pseudomonadati</taxon>
        <taxon>Bacteroidota</taxon>
        <taxon>Cytophagia</taxon>
        <taxon>Cytophagales</taxon>
        <taxon>Cyclobacteriaceae</taxon>
        <taxon>Cecembia</taxon>
    </lineage>
</organism>
<gene>
    <name evidence="2" type="ORF">B879_02664</name>
</gene>